<proteinExistence type="predicted"/>
<protein>
    <recommendedName>
        <fullName evidence="3">Abi family protein</fullName>
    </recommendedName>
</protein>
<dbReference type="RefSeq" id="WP_056959539.1">
    <property type="nucleotide sequence ID" value="NZ_AYYN01000140.1"/>
</dbReference>
<organism evidence="1 2">
    <name type="scientific">Ligilactobacillus murinus DSM 20452 = NBRC 14221</name>
    <dbReference type="NCBI Taxonomy" id="1423772"/>
    <lineage>
        <taxon>Bacteria</taxon>
        <taxon>Bacillati</taxon>
        <taxon>Bacillota</taxon>
        <taxon>Bacilli</taxon>
        <taxon>Lactobacillales</taxon>
        <taxon>Lactobacillaceae</taxon>
        <taxon>Ligilactobacillus</taxon>
    </lineage>
</organism>
<dbReference type="Proteomes" id="UP000051612">
    <property type="component" value="Unassembled WGS sequence"/>
</dbReference>
<dbReference type="EMBL" id="AYYN01000140">
    <property type="protein sequence ID" value="KRM73667.1"/>
    <property type="molecule type" value="Genomic_DNA"/>
</dbReference>
<dbReference type="Pfam" id="PF07751">
    <property type="entry name" value="Abi_2"/>
    <property type="match status" value="1"/>
</dbReference>
<evidence type="ECO:0008006" key="3">
    <source>
        <dbReference type="Google" id="ProtNLM"/>
    </source>
</evidence>
<dbReference type="InterPro" id="IPR011664">
    <property type="entry name" value="Abi_system_AbiD/AbiF-like"/>
</dbReference>
<name>A0A0R2BD88_9LACO</name>
<evidence type="ECO:0000313" key="1">
    <source>
        <dbReference type="EMBL" id="KRM73667.1"/>
    </source>
</evidence>
<accession>A0A0R2BD88</accession>
<comment type="caution">
    <text evidence="1">The sequence shown here is derived from an EMBL/GenBank/DDBJ whole genome shotgun (WGS) entry which is preliminary data.</text>
</comment>
<evidence type="ECO:0000313" key="2">
    <source>
        <dbReference type="Proteomes" id="UP000051612"/>
    </source>
</evidence>
<dbReference type="AlphaFoldDB" id="A0A0R2BD88"/>
<dbReference type="PATRIC" id="fig|1423772.3.peg.1009"/>
<sequence length="332" mass="38826">MNPKHPYLTFEKQLRQLENRGIIVNDKSFAINALQNFSYYSLSNGYKDLFLASRSPEKFKDGTTFEMLYTANWLDLSMSNILFKYSLIVEKQLKTAVSHVVAKSFSIEETRYLNPKNYSTTKAQRGKFSDVQKAIDEAKYKNPVCKYYMDTEDNLPPWIAIQGISFGSAVNWYSILREPHKLEVIDSFLNLILKSGAILKLEDRKHFFKICLEQVYEFRNLSAHGNRTFKLQLPEKQRQVPRYLKSAKLDKYYPAQDGVIISRDSIFSIIMSLLILINDAFVSRNLINELDKLFEFYADDPNIFIDSSIYDLFGLEPNFIEFLVSFFNYKYD</sequence>
<reference evidence="1 2" key="1">
    <citation type="journal article" date="2015" name="Genome Announc.">
        <title>Expanding the biotechnology potential of lactobacilli through comparative genomics of 213 strains and associated genera.</title>
        <authorList>
            <person name="Sun Z."/>
            <person name="Harris H.M."/>
            <person name="McCann A."/>
            <person name="Guo C."/>
            <person name="Argimon S."/>
            <person name="Zhang W."/>
            <person name="Yang X."/>
            <person name="Jeffery I.B."/>
            <person name="Cooney J.C."/>
            <person name="Kagawa T.F."/>
            <person name="Liu W."/>
            <person name="Song Y."/>
            <person name="Salvetti E."/>
            <person name="Wrobel A."/>
            <person name="Rasinkangas P."/>
            <person name="Parkhill J."/>
            <person name="Rea M.C."/>
            <person name="O'Sullivan O."/>
            <person name="Ritari J."/>
            <person name="Douillard F.P."/>
            <person name="Paul Ross R."/>
            <person name="Yang R."/>
            <person name="Briner A.E."/>
            <person name="Felis G.E."/>
            <person name="de Vos W.M."/>
            <person name="Barrangou R."/>
            <person name="Klaenhammer T.R."/>
            <person name="Caufield P.W."/>
            <person name="Cui Y."/>
            <person name="Zhang H."/>
            <person name="O'Toole P.W."/>
        </authorList>
    </citation>
    <scope>NUCLEOTIDE SEQUENCE [LARGE SCALE GENOMIC DNA]</scope>
    <source>
        <strain evidence="1 2">DSM 20452</strain>
    </source>
</reference>
<gene>
    <name evidence="1" type="ORF">FC48_GL000935</name>
</gene>